<keyword evidence="9" id="KW-1185">Reference proteome</keyword>
<dbReference type="OrthoDB" id="21292at2759"/>
<evidence type="ECO:0000256" key="6">
    <source>
        <dbReference type="RuleBase" id="RU000488"/>
    </source>
</evidence>
<dbReference type="PROSITE" id="PS50920">
    <property type="entry name" value="SOLCAR"/>
    <property type="match status" value="1"/>
</dbReference>
<accession>A0A8H5CIS0</accession>
<keyword evidence="6" id="KW-0813">Transport</keyword>
<feature type="repeat" description="Solcar" evidence="5">
    <location>
        <begin position="248"/>
        <end position="351"/>
    </location>
</feature>
<comment type="similarity">
    <text evidence="6">Belongs to the mitochondrial carrier (TC 2.A.29) family.</text>
</comment>
<keyword evidence="4 5" id="KW-0472">Membrane</keyword>
<feature type="transmembrane region" description="Helical" evidence="7">
    <location>
        <begin position="95"/>
        <end position="114"/>
    </location>
</feature>
<proteinExistence type="inferred from homology"/>
<dbReference type="Pfam" id="PF00153">
    <property type="entry name" value="Mito_carr"/>
    <property type="match status" value="1"/>
</dbReference>
<sequence>MSFLFICAAISPLNGIVARYRLTYHPRDWVGHEAVLEPSFEISDVKEPDVGVSAPTAVQSSAAEIAVAGASPEPNEAPSLRGTFMKVWKAEEFSGLYKGAIPASASLLFVRAFITPSGSFPATMKSHGDINWIIVVLITLYLPFMMFGLRAATTGHNLRIAQWKTNVHLLFTPAELSPPPRSLLGRISSFAPLKYLARLPFTHLLNPLYPTAFVTYILSLTLSLAIQSAMLPMKNMGDVLEHAISGKPRGALELAVMFCLAIVGVLVGTPLDVVTTRMAVQQWHGHQEDLEEARELDKGRIARADGLRLTCDEIKYKNSFDCFIRIVREEGWGTLYRAWGFTFLEVFFLLL</sequence>
<evidence type="ECO:0000256" key="2">
    <source>
        <dbReference type="ARBA" id="ARBA00022692"/>
    </source>
</evidence>
<organism evidence="8 9">
    <name type="scientific">Ephemerocybe angulata</name>
    <dbReference type="NCBI Taxonomy" id="980116"/>
    <lineage>
        <taxon>Eukaryota</taxon>
        <taxon>Fungi</taxon>
        <taxon>Dikarya</taxon>
        <taxon>Basidiomycota</taxon>
        <taxon>Agaricomycotina</taxon>
        <taxon>Agaricomycetes</taxon>
        <taxon>Agaricomycetidae</taxon>
        <taxon>Agaricales</taxon>
        <taxon>Agaricineae</taxon>
        <taxon>Psathyrellaceae</taxon>
        <taxon>Ephemerocybe</taxon>
    </lineage>
</organism>
<gene>
    <name evidence="8" type="ORF">D9611_001644</name>
</gene>
<evidence type="ECO:0000313" key="8">
    <source>
        <dbReference type="EMBL" id="KAF5341746.1"/>
    </source>
</evidence>
<comment type="caution">
    <text evidence="8">The sequence shown here is derived from an EMBL/GenBank/DDBJ whole genome shotgun (WGS) entry which is preliminary data.</text>
</comment>
<dbReference type="SUPFAM" id="SSF103506">
    <property type="entry name" value="Mitochondrial carrier"/>
    <property type="match status" value="1"/>
</dbReference>
<dbReference type="Proteomes" id="UP000541558">
    <property type="component" value="Unassembled WGS sequence"/>
</dbReference>
<comment type="subcellular location">
    <subcellularLocation>
        <location evidence="1">Membrane</location>
        <topology evidence="1">Multi-pass membrane protein</topology>
    </subcellularLocation>
</comment>
<protein>
    <submittedName>
        <fullName evidence="8">Uncharacterized protein</fullName>
    </submittedName>
</protein>
<dbReference type="InterPro" id="IPR023395">
    <property type="entry name" value="MCP_dom_sf"/>
</dbReference>
<keyword evidence="2 5" id="KW-0812">Transmembrane</keyword>
<keyword evidence="3 7" id="KW-1133">Transmembrane helix</keyword>
<dbReference type="GO" id="GO:0016020">
    <property type="term" value="C:membrane"/>
    <property type="evidence" value="ECO:0007669"/>
    <property type="project" value="UniProtKB-SubCell"/>
</dbReference>
<feature type="transmembrane region" description="Helical" evidence="7">
    <location>
        <begin position="208"/>
        <end position="231"/>
    </location>
</feature>
<dbReference type="Gene3D" id="1.50.40.10">
    <property type="entry name" value="Mitochondrial carrier domain"/>
    <property type="match status" value="1"/>
</dbReference>
<dbReference type="InterPro" id="IPR018108">
    <property type="entry name" value="MCP_transmembrane"/>
</dbReference>
<dbReference type="AlphaFoldDB" id="A0A8H5CIS0"/>
<evidence type="ECO:0000256" key="5">
    <source>
        <dbReference type="PROSITE-ProRule" id="PRU00282"/>
    </source>
</evidence>
<evidence type="ECO:0000256" key="3">
    <source>
        <dbReference type="ARBA" id="ARBA00022989"/>
    </source>
</evidence>
<evidence type="ECO:0000256" key="7">
    <source>
        <dbReference type="SAM" id="Phobius"/>
    </source>
</evidence>
<reference evidence="8 9" key="1">
    <citation type="journal article" date="2020" name="ISME J.">
        <title>Uncovering the hidden diversity of litter-decomposition mechanisms in mushroom-forming fungi.</title>
        <authorList>
            <person name="Floudas D."/>
            <person name="Bentzer J."/>
            <person name="Ahren D."/>
            <person name="Johansson T."/>
            <person name="Persson P."/>
            <person name="Tunlid A."/>
        </authorList>
    </citation>
    <scope>NUCLEOTIDE SEQUENCE [LARGE SCALE GENOMIC DNA]</scope>
    <source>
        <strain evidence="8 9">CBS 175.51</strain>
    </source>
</reference>
<name>A0A8H5CIS0_9AGAR</name>
<dbReference type="EMBL" id="JAACJK010000001">
    <property type="protein sequence ID" value="KAF5341746.1"/>
    <property type="molecule type" value="Genomic_DNA"/>
</dbReference>
<feature type="transmembrane region" description="Helical" evidence="7">
    <location>
        <begin position="130"/>
        <end position="149"/>
    </location>
</feature>
<evidence type="ECO:0000313" key="9">
    <source>
        <dbReference type="Proteomes" id="UP000541558"/>
    </source>
</evidence>
<evidence type="ECO:0000256" key="1">
    <source>
        <dbReference type="ARBA" id="ARBA00004141"/>
    </source>
</evidence>
<evidence type="ECO:0000256" key="4">
    <source>
        <dbReference type="ARBA" id="ARBA00023136"/>
    </source>
</evidence>
<feature type="transmembrane region" description="Helical" evidence="7">
    <location>
        <begin position="251"/>
        <end position="271"/>
    </location>
</feature>